<dbReference type="InterPro" id="IPR011006">
    <property type="entry name" value="CheY-like_superfamily"/>
</dbReference>
<dbReference type="InterPro" id="IPR036388">
    <property type="entry name" value="WH-like_DNA-bd_sf"/>
</dbReference>
<dbReference type="Gene3D" id="3.40.50.2300">
    <property type="match status" value="1"/>
</dbReference>
<evidence type="ECO:0000256" key="3">
    <source>
        <dbReference type="ARBA" id="ARBA00023163"/>
    </source>
</evidence>
<keyword evidence="1" id="KW-0805">Transcription regulation</keyword>
<dbReference type="PANTHER" id="PTHR48111">
    <property type="entry name" value="REGULATOR OF RPOS"/>
    <property type="match status" value="1"/>
</dbReference>
<feature type="DNA-binding region" description="OmpR/PhoB-type" evidence="5">
    <location>
        <begin position="132"/>
        <end position="236"/>
    </location>
</feature>
<gene>
    <name evidence="8" type="ORF">HS961_10390</name>
</gene>
<feature type="domain" description="OmpR/PhoB-type" evidence="7">
    <location>
        <begin position="132"/>
        <end position="236"/>
    </location>
</feature>
<dbReference type="SMART" id="SM00862">
    <property type="entry name" value="Trans_reg_C"/>
    <property type="match status" value="1"/>
</dbReference>
<name>A0A7G5EGT0_9BURK</name>
<reference evidence="8 9" key="1">
    <citation type="journal article" date="2020" name="G3 (Bethesda)">
        <title>CeMbio - The Caenorhabditis elegans Microbiome Resource.</title>
        <authorList>
            <person name="Dirksen P."/>
            <person name="Assie A."/>
            <person name="Zimmermann J."/>
            <person name="Zhang F."/>
            <person name="Tietje A.M."/>
            <person name="Marsh S.A."/>
            <person name="Felix M.A."/>
            <person name="Shapira M."/>
            <person name="Kaleta C."/>
            <person name="Schulenburg H."/>
            <person name="Samuel B."/>
        </authorList>
    </citation>
    <scope>NUCLEOTIDE SEQUENCE [LARGE SCALE GENOMIC DNA]</scope>
    <source>
        <strain evidence="8 9">BIGb0172</strain>
    </source>
</reference>
<accession>A0A7G5EGT0</accession>
<evidence type="ECO:0000313" key="8">
    <source>
        <dbReference type="EMBL" id="QMV73205.1"/>
    </source>
</evidence>
<dbReference type="InterPro" id="IPR016032">
    <property type="entry name" value="Sig_transdc_resp-reg_C-effctor"/>
</dbReference>
<dbReference type="SUPFAM" id="SSF46894">
    <property type="entry name" value="C-terminal effector domain of the bipartite response regulators"/>
    <property type="match status" value="1"/>
</dbReference>
<evidence type="ECO:0000256" key="1">
    <source>
        <dbReference type="ARBA" id="ARBA00023015"/>
    </source>
</evidence>
<feature type="domain" description="Response regulatory" evidence="6">
    <location>
        <begin position="11"/>
        <end position="123"/>
    </location>
</feature>
<keyword evidence="3" id="KW-0804">Transcription</keyword>
<keyword evidence="4" id="KW-0597">Phosphoprotein</keyword>
<dbReference type="KEGG" id="cpis:HS961_10390"/>
<dbReference type="InterPro" id="IPR001789">
    <property type="entry name" value="Sig_transdc_resp-reg_receiver"/>
</dbReference>
<dbReference type="RefSeq" id="WP_182327680.1">
    <property type="nucleotide sequence ID" value="NZ_CP058554.1"/>
</dbReference>
<keyword evidence="9" id="KW-1185">Reference proteome</keyword>
<dbReference type="EMBL" id="CP058554">
    <property type="protein sequence ID" value="QMV73205.1"/>
    <property type="molecule type" value="Genomic_DNA"/>
</dbReference>
<evidence type="ECO:0000259" key="6">
    <source>
        <dbReference type="PROSITE" id="PS50110"/>
    </source>
</evidence>
<dbReference type="PROSITE" id="PS51755">
    <property type="entry name" value="OMPR_PHOB"/>
    <property type="match status" value="1"/>
</dbReference>
<keyword evidence="2 5" id="KW-0238">DNA-binding</keyword>
<dbReference type="Gene3D" id="1.10.10.10">
    <property type="entry name" value="Winged helix-like DNA-binding domain superfamily/Winged helix DNA-binding domain"/>
    <property type="match status" value="1"/>
</dbReference>
<dbReference type="AlphaFoldDB" id="A0A7G5EGT0"/>
<feature type="modified residue" description="4-aspartylphosphate" evidence="4">
    <location>
        <position position="60"/>
    </location>
</feature>
<evidence type="ECO:0000259" key="7">
    <source>
        <dbReference type="PROSITE" id="PS51755"/>
    </source>
</evidence>
<dbReference type="PANTHER" id="PTHR48111:SF67">
    <property type="entry name" value="TRANSCRIPTIONAL REGULATORY PROTEIN TCTD"/>
    <property type="match status" value="1"/>
</dbReference>
<dbReference type="GO" id="GO:0005829">
    <property type="term" value="C:cytosol"/>
    <property type="evidence" value="ECO:0007669"/>
    <property type="project" value="TreeGrafter"/>
</dbReference>
<proteinExistence type="predicted"/>
<dbReference type="GO" id="GO:0000156">
    <property type="term" value="F:phosphorelay response regulator activity"/>
    <property type="evidence" value="ECO:0007669"/>
    <property type="project" value="TreeGrafter"/>
</dbReference>
<dbReference type="GO" id="GO:0032993">
    <property type="term" value="C:protein-DNA complex"/>
    <property type="evidence" value="ECO:0007669"/>
    <property type="project" value="TreeGrafter"/>
</dbReference>
<dbReference type="GO" id="GO:0006355">
    <property type="term" value="P:regulation of DNA-templated transcription"/>
    <property type="evidence" value="ECO:0007669"/>
    <property type="project" value="InterPro"/>
</dbReference>
<dbReference type="GO" id="GO:0000976">
    <property type="term" value="F:transcription cis-regulatory region binding"/>
    <property type="evidence" value="ECO:0007669"/>
    <property type="project" value="TreeGrafter"/>
</dbReference>
<evidence type="ECO:0000313" key="9">
    <source>
        <dbReference type="Proteomes" id="UP000515240"/>
    </source>
</evidence>
<dbReference type="PROSITE" id="PS50110">
    <property type="entry name" value="RESPONSE_REGULATORY"/>
    <property type="match status" value="1"/>
</dbReference>
<dbReference type="InterPro" id="IPR039420">
    <property type="entry name" value="WalR-like"/>
</dbReference>
<evidence type="ECO:0000256" key="2">
    <source>
        <dbReference type="ARBA" id="ARBA00023125"/>
    </source>
</evidence>
<protein>
    <submittedName>
        <fullName evidence="8">Response regulator transcription factor</fullName>
    </submittedName>
</protein>
<dbReference type="SUPFAM" id="SSF52172">
    <property type="entry name" value="CheY-like"/>
    <property type="match status" value="1"/>
</dbReference>
<evidence type="ECO:0000256" key="4">
    <source>
        <dbReference type="PROSITE-ProRule" id="PRU00169"/>
    </source>
</evidence>
<evidence type="ECO:0000256" key="5">
    <source>
        <dbReference type="PROSITE-ProRule" id="PRU01091"/>
    </source>
</evidence>
<organism evidence="8 9">
    <name type="scientific">Comamonas piscis</name>
    <dbReference type="NCBI Taxonomy" id="1562974"/>
    <lineage>
        <taxon>Bacteria</taxon>
        <taxon>Pseudomonadati</taxon>
        <taxon>Pseudomonadota</taxon>
        <taxon>Betaproteobacteria</taxon>
        <taxon>Burkholderiales</taxon>
        <taxon>Comamonadaceae</taxon>
        <taxon>Comamonas</taxon>
    </lineage>
</organism>
<dbReference type="Pfam" id="PF00072">
    <property type="entry name" value="Response_reg"/>
    <property type="match status" value="1"/>
</dbReference>
<dbReference type="InterPro" id="IPR001867">
    <property type="entry name" value="OmpR/PhoB-type_DNA-bd"/>
</dbReference>
<dbReference type="SMART" id="SM00448">
    <property type="entry name" value="REC"/>
    <property type="match status" value="1"/>
</dbReference>
<sequence>MQQNSNFFKFTIAIIEENENIRVNICNFLGQAGVHAWGAESVEKFYITLLREKADLVVVDLSLPREDKLCLIERLAEQCIPVVVLTARSDLCSCITGLTTGALRYFVEPDDLHALAASLRAQLPLAATVTAPVKLALNGGHPAWHLDKAAARLVAPNRHSIPLTSRELQLMVHLYAADENIVGKKELLDAMGYAYVQDGFHRIESQLNRLRRKTLQSTGMPLPIRAVFGKGLVFVSQHALR</sequence>
<dbReference type="Proteomes" id="UP000515240">
    <property type="component" value="Chromosome"/>
</dbReference>